<feature type="domain" description="Nudix hydrolase" evidence="5">
    <location>
        <begin position="106"/>
        <end position="237"/>
    </location>
</feature>
<dbReference type="Pfam" id="PF00293">
    <property type="entry name" value="NUDIX"/>
    <property type="match status" value="1"/>
</dbReference>
<evidence type="ECO:0000256" key="2">
    <source>
        <dbReference type="ARBA" id="ARBA00022801"/>
    </source>
</evidence>
<keyword evidence="2 3" id="KW-0378">Hydrolase</keyword>
<evidence type="ECO:0000313" key="6">
    <source>
        <dbReference type="EMBL" id="TQE93879.1"/>
    </source>
</evidence>
<dbReference type="CDD" id="cd04673">
    <property type="entry name" value="NUDIX_ADPRase"/>
    <property type="match status" value="1"/>
</dbReference>
<dbReference type="PANTHER" id="PTHR43736:SF1">
    <property type="entry name" value="DIHYDRONEOPTERIN TRIPHOSPHATE DIPHOSPHATASE"/>
    <property type="match status" value="1"/>
</dbReference>
<dbReference type="AlphaFoldDB" id="A0A540VAT5"/>
<reference evidence="6 7" key="1">
    <citation type="submission" date="2019-06" db="EMBL/GenBank/DDBJ databases">
        <title>Genome sequence of Litorilinea aerophila BAA-2444.</title>
        <authorList>
            <person name="Maclea K.S."/>
            <person name="Maurais E.G."/>
            <person name="Iannazzi L.C."/>
        </authorList>
    </citation>
    <scope>NUCLEOTIDE SEQUENCE [LARGE SCALE GENOMIC DNA]</scope>
    <source>
        <strain evidence="6 7">ATCC BAA-2444</strain>
    </source>
</reference>
<name>A0A540VAT5_9CHLR</name>
<dbReference type="GO" id="GO:0016787">
    <property type="term" value="F:hydrolase activity"/>
    <property type="evidence" value="ECO:0007669"/>
    <property type="project" value="UniProtKB-KW"/>
</dbReference>
<evidence type="ECO:0000256" key="3">
    <source>
        <dbReference type="RuleBase" id="RU003476"/>
    </source>
</evidence>
<dbReference type="PROSITE" id="PS00893">
    <property type="entry name" value="NUDIX_BOX"/>
    <property type="match status" value="1"/>
</dbReference>
<dbReference type="Gene3D" id="3.90.79.10">
    <property type="entry name" value="Nucleoside Triphosphate Pyrophosphohydrolase"/>
    <property type="match status" value="1"/>
</dbReference>
<gene>
    <name evidence="6" type="ORF">FKZ61_19300</name>
</gene>
<dbReference type="PRINTS" id="PR00502">
    <property type="entry name" value="NUDIXFAMILY"/>
</dbReference>
<sequence length="243" mass="26313">MTNSIVPSGLLQRAGPKGRVRACRVSPLVPKASIILPMASERTAGEQASESLQRPESISEPIPAAEEGGGTEYRYCPLCGTRLVRRELFGRIRPQCPACGFIYFQDPKVAVIALITRGKQVLLIRRGVDPGRGKWALPGGFMDAGEMPQEALRREVQEEVGLAVEIQELLGIYPMAGPGARSRGIVLAYRAVPTQAVGMTLVCDDDADEARWFTPAEVPGELAFESTRTLLARWKAEIDGASP</sequence>
<dbReference type="InterPro" id="IPR020084">
    <property type="entry name" value="NUDIX_hydrolase_CS"/>
</dbReference>
<dbReference type="OrthoDB" id="9800077at2"/>
<dbReference type="Proteomes" id="UP000317371">
    <property type="component" value="Unassembled WGS sequence"/>
</dbReference>
<evidence type="ECO:0000256" key="1">
    <source>
        <dbReference type="ARBA" id="ARBA00005582"/>
    </source>
</evidence>
<comment type="caution">
    <text evidence="6">The sequence shown here is derived from an EMBL/GenBank/DDBJ whole genome shotgun (WGS) entry which is preliminary data.</text>
</comment>
<dbReference type="SUPFAM" id="SSF55811">
    <property type="entry name" value="Nudix"/>
    <property type="match status" value="1"/>
</dbReference>
<protein>
    <submittedName>
        <fullName evidence="6">NUDIX hydrolase</fullName>
    </submittedName>
</protein>
<dbReference type="PANTHER" id="PTHR43736">
    <property type="entry name" value="ADP-RIBOSE PYROPHOSPHATASE"/>
    <property type="match status" value="1"/>
</dbReference>
<dbReference type="InParanoid" id="A0A540VAT5"/>
<dbReference type="InterPro" id="IPR000086">
    <property type="entry name" value="NUDIX_hydrolase_dom"/>
</dbReference>
<dbReference type="PROSITE" id="PS51462">
    <property type="entry name" value="NUDIX"/>
    <property type="match status" value="1"/>
</dbReference>
<feature type="region of interest" description="Disordered" evidence="4">
    <location>
        <begin position="45"/>
        <end position="66"/>
    </location>
</feature>
<evidence type="ECO:0000256" key="4">
    <source>
        <dbReference type="SAM" id="MobiDB-lite"/>
    </source>
</evidence>
<comment type="similarity">
    <text evidence="1 3">Belongs to the Nudix hydrolase family.</text>
</comment>
<feature type="compositionally biased region" description="Polar residues" evidence="4">
    <location>
        <begin position="46"/>
        <end position="56"/>
    </location>
</feature>
<dbReference type="InterPro" id="IPR020476">
    <property type="entry name" value="Nudix_hydrolase"/>
</dbReference>
<keyword evidence="7" id="KW-1185">Reference proteome</keyword>
<dbReference type="EMBL" id="VIGC01000031">
    <property type="protein sequence ID" value="TQE93879.1"/>
    <property type="molecule type" value="Genomic_DNA"/>
</dbReference>
<accession>A0A540VAT5</accession>
<organism evidence="6 7">
    <name type="scientific">Litorilinea aerophila</name>
    <dbReference type="NCBI Taxonomy" id="1204385"/>
    <lineage>
        <taxon>Bacteria</taxon>
        <taxon>Bacillati</taxon>
        <taxon>Chloroflexota</taxon>
        <taxon>Caldilineae</taxon>
        <taxon>Caldilineales</taxon>
        <taxon>Caldilineaceae</taxon>
        <taxon>Litorilinea</taxon>
    </lineage>
</organism>
<dbReference type="InterPro" id="IPR015797">
    <property type="entry name" value="NUDIX_hydrolase-like_dom_sf"/>
</dbReference>
<proteinExistence type="inferred from homology"/>
<evidence type="ECO:0000313" key="7">
    <source>
        <dbReference type="Proteomes" id="UP000317371"/>
    </source>
</evidence>
<evidence type="ECO:0000259" key="5">
    <source>
        <dbReference type="PROSITE" id="PS51462"/>
    </source>
</evidence>